<accession>N6UUT1</accession>
<dbReference type="STRING" id="1069083.GCA_000371805_00623"/>
<evidence type="ECO:0000313" key="3">
    <source>
        <dbReference type="Proteomes" id="UP000053695"/>
    </source>
</evidence>
<feature type="domain" description="NurA" evidence="1">
    <location>
        <begin position="41"/>
        <end position="331"/>
    </location>
</feature>
<dbReference type="Pfam" id="PF09376">
    <property type="entry name" value="NurA"/>
    <property type="match status" value="1"/>
</dbReference>
<reference evidence="2 3" key="1">
    <citation type="journal article" date="2013" name="Genome Announc.">
        <title>Draft Genome Sequence of a Highly Flagellated, Fast-Swimming Archaeon, Methanocaldococcus villosus Strain KIN24-T80 (DSM 22612).</title>
        <authorList>
            <person name="Thennarasu S."/>
            <person name="Polireddy D."/>
            <person name="Antony A."/>
            <person name="Yada M.R."/>
            <person name="Algarawi S."/>
            <person name="Sivakumar N."/>
        </authorList>
    </citation>
    <scope>NUCLEOTIDE SEQUENCE [LARGE SCALE GENOMIC DNA]</scope>
    <source>
        <strain evidence="2 3">KIN24-T80</strain>
    </source>
</reference>
<gene>
    <name evidence="2" type="ORF">J422_04508</name>
</gene>
<sequence length="357" mass="41890">MIEYLIKNKEAIKKRIKEIANNSYNIHEFWNPYEFDNPKNLTFSAGDGSYNHLDYLSFSFYAVGAVGLLHKVGGKIKRVKESYDFYIEHPLDITERLRLYMLILELKLAYYLLKNYNIDYYLFDGSLFSLLISAKTAIEKFGKDDFEKFYDKYKEELDNEIHKSLENDEIVINSKIYNLDREKKVLLEALEYILVLNKIINEFKNKIIGISKTSRINIYFNANIPDIAIFTKYTNDEGYSKPINFFETLAESYGEGYKQLSGVMKSICFIRKFGAKLNNAYIQFVRLERNKAVLGITSFDKIDLKVLSSLKAISIDGYPYVLKKAHNMVKITNKDMRYFAKFLNIEEPIARYMVERL</sequence>
<organism evidence="2 3">
    <name type="scientific">Methanocaldococcus villosus KIN24-T80</name>
    <dbReference type="NCBI Taxonomy" id="1069083"/>
    <lineage>
        <taxon>Archaea</taxon>
        <taxon>Methanobacteriati</taxon>
        <taxon>Methanobacteriota</taxon>
        <taxon>Methanomada group</taxon>
        <taxon>Methanococci</taxon>
        <taxon>Methanococcales</taxon>
        <taxon>Methanocaldococcaceae</taxon>
        <taxon>Methanocaldococcus</taxon>
    </lineage>
</organism>
<dbReference type="SMART" id="SM00933">
    <property type="entry name" value="NurA"/>
    <property type="match status" value="1"/>
</dbReference>
<dbReference type="OrthoDB" id="33831at2157"/>
<evidence type="ECO:0000313" key="2">
    <source>
        <dbReference type="EMBL" id="ENN96099.1"/>
    </source>
</evidence>
<dbReference type="EMBL" id="APMM01000028">
    <property type="protein sequence ID" value="ENN96099.1"/>
    <property type="molecule type" value="Genomic_DNA"/>
</dbReference>
<evidence type="ECO:0000259" key="1">
    <source>
        <dbReference type="SMART" id="SM00933"/>
    </source>
</evidence>
<dbReference type="RefSeq" id="WP_004591832.1">
    <property type="nucleotide sequence ID" value="NZ_APMM01000028.1"/>
</dbReference>
<name>N6UUT1_9EURY</name>
<protein>
    <submittedName>
        <fullName evidence="2">NurA domain protein</fullName>
    </submittedName>
</protein>
<dbReference type="InterPro" id="IPR018977">
    <property type="entry name" value="NurA_domain"/>
</dbReference>
<dbReference type="AlphaFoldDB" id="N6UUT1"/>
<keyword evidence="3" id="KW-1185">Reference proteome</keyword>
<dbReference type="Proteomes" id="UP000053695">
    <property type="component" value="Unassembled WGS sequence"/>
</dbReference>
<proteinExistence type="predicted"/>
<comment type="caution">
    <text evidence="2">The sequence shown here is derived from an EMBL/GenBank/DDBJ whole genome shotgun (WGS) entry which is preliminary data.</text>
</comment>
<dbReference type="PATRIC" id="fig|1069083.5.peg.884"/>